<gene>
    <name evidence="4" type="primary">mug180_1</name>
    <name evidence="4" type="ORF">Hypma_001224</name>
</gene>
<dbReference type="AlphaFoldDB" id="A0A369JAN9"/>
<keyword evidence="2 4" id="KW-0378">Hydrolase</keyword>
<dbReference type="InParanoid" id="A0A369JAN9"/>
<dbReference type="Proteomes" id="UP000076154">
    <property type="component" value="Unassembled WGS sequence"/>
</dbReference>
<sequence>MSAARDTSYGNPTAIEKAGAAASIALHLPLVLGWTLLTSPFHHNNRHKSARRVLSDKFFYHLTGRLNIKQLQWLTGTTLDVYEAYVKANKLPRVVDELDEGARLLWIGERRTDRVILYFHGGAFLIPMQTTAAPFWKHAQDELKSKGKDVGIAILQYSLVPTATFPTQLKQAVVAVQHLLSKGVQPQNIQLAGDSAGGNLVLQLISHVLHPVPDVPILVLSSPFRGAYLMSPWVSITSQAKSVFSNDSSDILSPGCLLYWGRAAVAGVPESQIQYLEAIKAPEGWFDGMDKVVERLLITAGDAECLRDDIVVEAEKLVKLYKKDGAARFVLQKYGVHNDPFLDFSTPGQKLGEVTPIIVQWFAAGFEGN</sequence>
<dbReference type="Gene3D" id="3.40.50.1820">
    <property type="entry name" value="alpha/beta hydrolase"/>
    <property type="match status" value="1"/>
</dbReference>
<dbReference type="EMBL" id="LUEZ02000110">
    <property type="protein sequence ID" value="RDB17505.1"/>
    <property type="molecule type" value="Genomic_DNA"/>
</dbReference>
<dbReference type="InterPro" id="IPR019436">
    <property type="entry name" value="Say1-like"/>
</dbReference>
<dbReference type="PROSITE" id="PS01174">
    <property type="entry name" value="LIPASE_GDXG_SER"/>
    <property type="match status" value="1"/>
</dbReference>
<evidence type="ECO:0000256" key="3">
    <source>
        <dbReference type="PROSITE-ProRule" id="PRU10038"/>
    </source>
</evidence>
<keyword evidence="5" id="KW-1185">Reference proteome</keyword>
<dbReference type="SUPFAM" id="SSF53474">
    <property type="entry name" value="alpha/beta-Hydrolases"/>
    <property type="match status" value="1"/>
</dbReference>
<proteinExistence type="inferred from homology"/>
<dbReference type="GO" id="GO:0016787">
    <property type="term" value="F:hydrolase activity"/>
    <property type="evidence" value="ECO:0007669"/>
    <property type="project" value="UniProtKB-KW"/>
</dbReference>
<dbReference type="Pfam" id="PF10340">
    <property type="entry name" value="Say1_Mug180"/>
    <property type="match status" value="1"/>
</dbReference>
<evidence type="ECO:0000256" key="1">
    <source>
        <dbReference type="ARBA" id="ARBA00010515"/>
    </source>
</evidence>
<evidence type="ECO:0000313" key="5">
    <source>
        <dbReference type="Proteomes" id="UP000076154"/>
    </source>
</evidence>
<dbReference type="FunCoup" id="A0A369JAN9">
    <property type="interactions" value="17"/>
</dbReference>
<feature type="active site" evidence="3">
    <location>
        <position position="195"/>
    </location>
</feature>
<comment type="similarity">
    <text evidence="1">Belongs to the 'GDXG' lipolytic enzyme family.</text>
</comment>
<dbReference type="PANTHER" id="PTHR48081">
    <property type="entry name" value="AB HYDROLASE SUPERFAMILY PROTEIN C4A8.06C"/>
    <property type="match status" value="1"/>
</dbReference>
<comment type="caution">
    <text evidence="4">The sequence shown here is derived from an EMBL/GenBank/DDBJ whole genome shotgun (WGS) entry which is preliminary data.</text>
</comment>
<dbReference type="STRING" id="39966.A0A369JAN9"/>
<dbReference type="PANTHER" id="PTHR48081:SF31">
    <property type="entry name" value="STERYL ACETYL HYDROLASE MUG81-RELATED"/>
    <property type="match status" value="1"/>
</dbReference>
<dbReference type="InterPro" id="IPR050300">
    <property type="entry name" value="GDXG_lipolytic_enzyme"/>
</dbReference>
<reference evidence="4" key="1">
    <citation type="submission" date="2018-04" db="EMBL/GenBank/DDBJ databases">
        <title>Whole genome sequencing of Hypsizygus marmoreus.</title>
        <authorList>
            <person name="Choi I.-G."/>
            <person name="Min B."/>
            <person name="Kim J.-G."/>
            <person name="Kim S."/>
            <person name="Oh Y.-L."/>
            <person name="Kong W.-S."/>
            <person name="Park H."/>
            <person name="Jeong J."/>
            <person name="Song E.-S."/>
        </authorList>
    </citation>
    <scope>NUCLEOTIDE SEQUENCE [LARGE SCALE GENOMIC DNA]</scope>
    <source>
        <strain evidence="4">51987-8</strain>
    </source>
</reference>
<evidence type="ECO:0000313" key="4">
    <source>
        <dbReference type="EMBL" id="RDB17505.1"/>
    </source>
</evidence>
<dbReference type="InterPro" id="IPR033140">
    <property type="entry name" value="Lipase_GDXG_put_SER_AS"/>
</dbReference>
<name>A0A369JAN9_HYPMA</name>
<organism evidence="4 5">
    <name type="scientific">Hypsizygus marmoreus</name>
    <name type="common">White beech mushroom</name>
    <name type="synonym">Agaricus marmoreus</name>
    <dbReference type="NCBI Taxonomy" id="39966"/>
    <lineage>
        <taxon>Eukaryota</taxon>
        <taxon>Fungi</taxon>
        <taxon>Dikarya</taxon>
        <taxon>Basidiomycota</taxon>
        <taxon>Agaricomycotina</taxon>
        <taxon>Agaricomycetes</taxon>
        <taxon>Agaricomycetidae</taxon>
        <taxon>Agaricales</taxon>
        <taxon>Tricholomatineae</taxon>
        <taxon>Lyophyllaceae</taxon>
        <taxon>Hypsizygus</taxon>
    </lineage>
</organism>
<dbReference type="OrthoDB" id="2152029at2759"/>
<accession>A0A369JAN9</accession>
<protein>
    <submittedName>
        <fullName evidence="4">Steryl acetyl hydrolase mug81</fullName>
    </submittedName>
</protein>
<evidence type="ECO:0000256" key="2">
    <source>
        <dbReference type="ARBA" id="ARBA00022801"/>
    </source>
</evidence>
<dbReference type="InterPro" id="IPR029058">
    <property type="entry name" value="AB_hydrolase_fold"/>
</dbReference>